<organism evidence="1">
    <name type="scientific">marine sediment metagenome</name>
    <dbReference type="NCBI Taxonomy" id="412755"/>
    <lineage>
        <taxon>unclassified sequences</taxon>
        <taxon>metagenomes</taxon>
        <taxon>ecological metagenomes</taxon>
    </lineage>
</organism>
<dbReference type="EMBL" id="LAZR01046767">
    <property type="protein sequence ID" value="KKK95762.1"/>
    <property type="molecule type" value="Genomic_DNA"/>
</dbReference>
<sequence>MAGETGMGPVVLDMLDDFTRDNVGGD</sequence>
<evidence type="ECO:0000313" key="1">
    <source>
        <dbReference type="EMBL" id="KKK95762.1"/>
    </source>
</evidence>
<comment type="caution">
    <text evidence="1">The sequence shown here is derived from an EMBL/GenBank/DDBJ whole genome shotgun (WGS) entry which is preliminary data.</text>
</comment>
<protein>
    <submittedName>
        <fullName evidence="1">Uncharacterized protein</fullName>
    </submittedName>
</protein>
<reference evidence="1" key="1">
    <citation type="journal article" date="2015" name="Nature">
        <title>Complex archaea that bridge the gap between prokaryotes and eukaryotes.</title>
        <authorList>
            <person name="Spang A."/>
            <person name="Saw J.H."/>
            <person name="Jorgensen S.L."/>
            <person name="Zaremba-Niedzwiedzka K."/>
            <person name="Martijn J."/>
            <person name="Lind A.E."/>
            <person name="van Eijk R."/>
            <person name="Schleper C."/>
            <person name="Guy L."/>
            <person name="Ettema T.J."/>
        </authorList>
    </citation>
    <scope>NUCLEOTIDE SEQUENCE</scope>
</reference>
<dbReference type="AlphaFoldDB" id="A0A0F8ZPF2"/>
<gene>
    <name evidence="1" type="ORF">LCGC14_2669530</name>
</gene>
<proteinExistence type="predicted"/>
<feature type="non-terminal residue" evidence="1">
    <location>
        <position position="26"/>
    </location>
</feature>
<accession>A0A0F8ZPF2</accession>
<name>A0A0F8ZPF2_9ZZZZ</name>